<keyword evidence="3" id="KW-1185">Reference proteome</keyword>
<feature type="domain" description="DUF1731" evidence="1">
    <location>
        <begin position="63"/>
        <end position="110"/>
    </location>
</feature>
<dbReference type="PANTHER" id="PTHR11092:SF0">
    <property type="entry name" value="EPIMERASE FAMILY PROTEIN SDR39U1"/>
    <property type="match status" value="1"/>
</dbReference>
<dbReference type="EMBL" id="JAFKCS010000652">
    <property type="protein sequence ID" value="MBN7823367.1"/>
    <property type="molecule type" value="Genomic_DNA"/>
</dbReference>
<dbReference type="Pfam" id="PF08338">
    <property type="entry name" value="DUF1731"/>
    <property type="match status" value="1"/>
</dbReference>
<name>A0ABS3D1Y8_9ALTE</name>
<dbReference type="SUPFAM" id="SSF51735">
    <property type="entry name" value="NAD(P)-binding Rossmann-fold domains"/>
    <property type="match status" value="1"/>
</dbReference>
<comment type="caution">
    <text evidence="2">The sequence shown here is derived from an EMBL/GenBank/DDBJ whole genome shotgun (WGS) entry which is preliminary data.</text>
</comment>
<dbReference type="Gene3D" id="3.40.50.720">
    <property type="entry name" value="NAD(P)-binding Rossmann-like Domain"/>
    <property type="match status" value="1"/>
</dbReference>
<dbReference type="PANTHER" id="PTHR11092">
    <property type="entry name" value="SUGAR NUCLEOTIDE EPIMERASE RELATED"/>
    <property type="match status" value="1"/>
</dbReference>
<dbReference type="RefSeq" id="WP_206597100.1">
    <property type="nucleotide sequence ID" value="NZ_JAFKCS010000652.1"/>
</dbReference>
<evidence type="ECO:0000313" key="3">
    <source>
        <dbReference type="Proteomes" id="UP000663992"/>
    </source>
</evidence>
<feature type="non-terminal residue" evidence="2">
    <location>
        <position position="1"/>
    </location>
</feature>
<evidence type="ECO:0000259" key="1">
    <source>
        <dbReference type="Pfam" id="PF08338"/>
    </source>
</evidence>
<accession>A0ABS3D1Y8</accession>
<dbReference type="InterPro" id="IPR013549">
    <property type="entry name" value="DUF1731"/>
</dbReference>
<reference evidence="2 3" key="1">
    <citation type="submission" date="2021-03" db="EMBL/GenBank/DDBJ databases">
        <title>novel species isolated from a fishpond in China.</title>
        <authorList>
            <person name="Lu H."/>
            <person name="Cai Z."/>
        </authorList>
    </citation>
    <scope>NUCLEOTIDE SEQUENCE [LARGE SCALE GENOMIC DNA]</scope>
    <source>
        <strain evidence="2 3">Y57</strain>
    </source>
</reference>
<proteinExistence type="predicted"/>
<sequence>QLGDGRQWMPWIHLDDVLDICSYLMHTPLSGPINLTAPEPVSHRDFCQALQRQVPWARLRLKVPAALVRLLLGEMADEVLLTGQRVVPARLLQSGYRFRYPQLQPALQQLLARR</sequence>
<protein>
    <submittedName>
        <fullName evidence="2">DUF1731 domain-containing protein</fullName>
    </submittedName>
</protein>
<evidence type="ECO:0000313" key="2">
    <source>
        <dbReference type="EMBL" id="MBN7823367.1"/>
    </source>
</evidence>
<organism evidence="2 3">
    <name type="scientific">Bowmanella yangjiangensis</name>
    <dbReference type="NCBI Taxonomy" id="2811230"/>
    <lineage>
        <taxon>Bacteria</taxon>
        <taxon>Pseudomonadati</taxon>
        <taxon>Pseudomonadota</taxon>
        <taxon>Gammaproteobacteria</taxon>
        <taxon>Alteromonadales</taxon>
        <taxon>Alteromonadaceae</taxon>
        <taxon>Bowmanella</taxon>
    </lineage>
</organism>
<dbReference type="InterPro" id="IPR036291">
    <property type="entry name" value="NAD(P)-bd_dom_sf"/>
</dbReference>
<dbReference type="Proteomes" id="UP000663992">
    <property type="component" value="Unassembled WGS sequence"/>
</dbReference>
<gene>
    <name evidence="2" type="ORF">J0A65_26105</name>
</gene>